<dbReference type="CDD" id="cd06558">
    <property type="entry name" value="crotonase-like"/>
    <property type="match status" value="1"/>
</dbReference>
<evidence type="ECO:0000313" key="4">
    <source>
        <dbReference type="Proteomes" id="UP000613768"/>
    </source>
</evidence>
<dbReference type="InterPro" id="IPR029045">
    <property type="entry name" value="ClpP/crotonase-like_dom_sf"/>
</dbReference>
<name>A0AAW3ZVE3_9GAMM</name>
<evidence type="ECO:0000313" key="3">
    <source>
        <dbReference type="EMBL" id="MBD8528262.1"/>
    </source>
</evidence>
<dbReference type="InterPro" id="IPR045002">
    <property type="entry name" value="Ech1-like"/>
</dbReference>
<dbReference type="PROSITE" id="PS00166">
    <property type="entry name" value="ENOYL_COA_HYDRATASE"/>
    <property type="match status" value="1"/>
</dbReference>
<dbReference type="GO" id="GO:0016853">
    <property type="term" value="F:isomerase activity"/>
    <property type="evidence" value="ECO:0007669"/>
    <property type="project" value="InterPro"/>
</dbReference>
<dbReference type="PANTHER" id="PTHR43149:SF1">
    <property type="entry name" value="DELTA(3,5)-DELTA(2,4)-DIENOYL-COA ISOMERASE, MITOCHONDRIAL"/>
    <property type="match status" value="1"/>
</dbReference>
<dbReference type="Proteomes" id="UP000613768">
    <property type="component" value="Unassembled WGS sequence"/>
</dbReference>
<reference evidence="3 4" key="1">
    <citation type="submission" date="2020-09" db="EMBL/GenBank/DDBJ databases">
        <title>Pseudoxanthomonas sp. CAU 1598 isolated from sand of Yaerae Beach.</title>
        <authorList>
            <person name="Kim W."/>
        </authorList>
    </citation>
    <scope>NUCLEOTIDE SEQUENCE [LARGE SCALE GENOMIC DNA]</scope>
    <source>
        <strain evidence="3 4">CAU 1598</strain>
    </source>
</reference>
<keyword evidence="4" id="KW-1185">Reference proteome</keyword>
<dbReference type="Gene3D" id="3.90.226.10">
    <property type="entry name" value="2-enoyl-CoA Hydratase, Chain A, domain 1"/>
    <property type="match status" value="1"/>
</dbReference>
<dbReference type="Pfam" id="PF00378">
    <property type="entry name" value="ECH_1"/>
    <property type="match status" value="1"/>
</dbReference>
<dbReference type="EMBL" id="JACYTR010000106">
    <property type="protein sequence ID" value="MBD8528262.1"/>
    <property type="molecule type" value="Genomic_DNA"/>
</dbReference>
<organism evidence="3 4">
    <name type="scientific">Pseudomarimonas arenosa</name>
    <dbReference type="NCBI Taxonomy" id="2774145"/>
    <lineage>
        <taxon>Bacteria</taxon>
        <taxon>Pseudomonadati</taxon>
        <taxon>Pseudomonadota</taxon>
        <taxon>Gammaproteobacteria</taxon>
        <taxon>Lysobacterales</taxon>
        <taxon>Lysobacteraceae</taxon>
        <taxon>Pseudomarimonas</taxon>
    </lineage>
</organism>
<comment type="similarity">
    <text evidence="1 2">Belongs to the enoyl-CoA hydratase/isomerase family.</text>
</comment>
<gene>
    <name evidence="3" type="ORF">IFO71_21140</name>
</gene>
<dbReference type="RefSeq" id="WP_192031679.1">
    <property type="nucleotide sequence ID" value="NZ_JACYTR010000106.1"/>
</dbReference>
<dbReference type="NCBIfam" id="NF005699">
    <property type="entry name" value="PRK07509.1"/>
    <property type="match status" value="1"/>
</dbReference>
<evidence type="ECO:0000256" key="1">
    <source>
        <dbReference type="ARBA" id="ARBA00005254"/>
    </source>
</evidence>
<evidence type="ECO:0000256" key="2">
    <source>
        <dbReference type="RuleBase" id="RU003707"/>
    </source>
</evidence>
<dbReference type="AlphaFoldDB" id="A0AAW3ZVE3"/>
<dbReference type="PANTHER" id="PTHR43149">
    <property type="entry name" value="ENOYL-COA HYDRATASE"/>
    <property type="match status" value="1"/>
</dbReference>
<dbReference type="InterPro" id="IPR018376">
    <property type="entry name" value="Enoyl-CoA_hyd/isom_CS"/>
</dbReference>
<dbReference type="InterPro" id="IPR001753">
    <property type="entry name" value="Enoyl-CoA_hydra/iso"/>
</dbReference>
<accession>A0AAW3ZVE3</accession>
<comment type="caution">
    <text evidence="3">The sequence shown here is derived from an EMBL/GenBank/DDBJ whole genome shotgun (WGS) entry which is preliminary data.</text>
</comment>
<sequence>MALLRQIRHNDIVELQLARADKRNAMSFAMMRELLAAGRDLRRDRTLRAVILSGQGESFCAGIDLADLADRRNRLFGVWELIRPGQSLFQQACLIWRRLPVPVIAALHGHCFGAGMQLALGADIRIAHPATQLSIMEGRWGLVPDMGLSESLRGLLSADVAKDLCFSARIIDGEQARSLGLVTQVADDPLAAAQQLTAEYAQRSPDAIHAAKQVVQAISERSPNRSLALEKRWQLKLMLGRNFAIARQRAKQPETPFLPRQY</sequence>
<proteinExistence type="inferred from homology"/>
<dbReference type="SUPFAM" id="SSF52096">
    <property type="entry name" value="ClpP/crotonase"/>
    <property type="match status" value="1"/>
</dbReference>
<protein>
    <submittedName>
        <fullName evidence="3">Crotonase/enoyl-CoA hydratase family protein</fullName>
    </submittedName>
</protein>